<evidence type="ECO:0000256" key="6">
    <source>
        <dbReference type="SAM" id="SignalP"/>
    </source>
</evidence>
<name>A0A365PAA9_9ACTN</name>
<evidence type="ECO:0000313" key="7">
    <source>
        <dbReference type="EMBL" id="RBA36805.1"/>
    </source>
</evidence>
<dbReference type="Pfam" id="PF01083">
    <property type="entry name" value="Cutinase"/>
    <property type="match status" value="1"/>
</dbReference>
<accession>A0A365PAA9</accession>
<dbReference type="Gene3D" id="3.40.50.1820">
    <property type="entry name" value="alpha/beta hydrolase"/>
    <property type="match status" value="1"/>
</dbReference>
<dbReference type="GO" id="GO:0052689">
    <property type="term" value="F:carboxylic ester hydrolase activity"/>
    <property type="evidence" value="ECO:0007669"/>
    <property type="project" value="UniProtKB-KW"/>
</dbReference>
<dbReference type="InterPro" id="IPR000675">
    <property type="entry name" value="Cutinase/axe"/>
</dbReference>
<evidence type="ECO:0000313" key="8">
    <source>
        <dbReference type="Proteomes" id="UP000252187"/>
    </source>
</evidence>
<feature type="region of interest" description="Disordered" evidence="5">
    <location>
        <begin position="376"/>
        <end position="441"/>
    </location>
</feature>
<dbReference type="InterPro" id="IPR029058">
    <property type="entry name" value="AB_hydrolase_fold"/>
</dbReference>
<keyword evidence="2" id="KW-0719">Serine esterase</keyword>
<evidence type="ECO:0000256" key="1">
    <source>
        <dbReference type="ARBA" id="ARBA00007534"/>
    </source>
</evidence>
<evidence type="ECO:0008006" key="9">
    <source>
        <dbReference type="Google" id="ProtNLM"/>
    </source>
</evidence>
<evidence type="ECO:0000256" key="3">
    <source>
        <dbReference type="ARBA" id="ARBA00022801"/>
    </source>
</evidence>
<feature type="chain" id="PRO_5016793674" description="Cutinase family protein" evidence="6">
    <location>
        <begin position="27"/>
        <end position="652"/>
    </location>
</feature>
<reference evidence="7 8" key="1">
    <citation type="submission" date="2018-06" db="EMBL/GenBank/DDBJ databases">
        <title>Whole genome sequencing of four bacterial strains from South Shetland trench revealing bio-synthetic gene clusters.</title>
        <authorList>
            <person name="Abdel-Mageed W.M."/>
            <person name="Lehri B."/>
            <person name="Jarmusch S.A."/>
            <person name="Miranda K."/>
            <person name="Goodfellow M."/>
            <person name="Jaspars M."/>
            <person name="Karlyshev A.V."/>
        </authorList>
    </citation>
    <scope>NUCLEOTIDE SEQUENCE [LARGE SCALE GENOMIC DNA]</scope>
    <source>
        <strain evidence="7 8">SST1</strain>
    </source>
</reference>
<dbReference type="Proteomes" id="UP000252187">
    <property type="component" value="Unassembled WGS sequence"/>
</dbReference>
<keyword evidence="3" id="KW-0378">Hydrolase</keyword>
<feature type="region of interest" description="Disordered" evidence="5">
    <location>
        <begin position="625"/>
        <end position="652"/>
    </location>
</feature>
<dbReference type="EMBL" id="QNTT01000018">
    <property type="protein sequence ID" value="RBA36805.1"/>
    <property type="molecule type" value="Genomic_DNA"/>
</dbReference>
<gene>
    <name evidence="7" type="ORF">DQ226_08435</name>
</gene>
<feature type="compositionally biased region" description="Pro residues" evidence="5">
    <location>
        <begin position="423"/>
        <end position="441"/>
    </location>
</feature>
<keyword evidence="6" id="KW-0732">Signal</keyword>
<dbReference type="AlphaFoldDB" id="A0A365PAA9"/>
<comment type="caution">
    <text evidence="7">The sequence shown here is derived from an EMBL/GenBank/DDBJ whole genome shotgun (WGS) entry which is preliminary data.</text>
</comment>
<dbReference type="SMART" id="SM01110">
    <property type="entry name" value="Cutinase"/>
    <property type="match status" value="1"/>
</dbReference>
<evidence type="ECO:0000256" key="2">
    <source>
        <dbReference type="ARBA" id="ARBA00022487"/>
    </source>
</evidence>
<sequence>MSIRVGLFSSLMVPALVVAGTGPAAAQTATSRTTPVAASTTQCPAVHMLLAPGTSETARFAEPNQDTHGFLSRDLARPVMNAVNGPNIGDLSSGFAELLDLPDGMQSLAGTAGKALGAAMTSHQQQVPRVSRTYVTYPATVGGAQPPGMQGIPLNVGDLTPYGESMLTGVEMTEDLMGKIATKCPDTKVFLAGFSQGAEVISNVARRAGAGLSVIDPSQIGGVALFADPTRAGGTPLHPEGSSTVGPVPGTDGENVQRALVGLDQLATANAGGLGTDKTGLSDFGQIADRVVSWCLPGDYVCGLPAESELVTDIVPLLEEVSLGDPVAALERLARILDRAVSIGDLSEVVDLGFSGVGFSPRPDGGAKTPVLSKRVQAATAEATTAASTSSQTTSTSTTSSTSETSETAEPSPVQAPAGQVLPPAPPMPAGPGLPGIPPLPTPEQVVRTVVDVAAGLGGMALGAGITVVRKTVTPENLAQIAVAGLTGGPPAAGAVAVAKLSESAMSLLEPGSASGLARLTLQVFKDAGVPVPEQVELAVSLTAWLSTNEHNAYAERPVLPDGRSPAAATVDWVQAIAQDVTAGSDEPLAPAPRRSVDGLSALATVEFDNQAARAALDDLGYTTTTSSTAVSTATSAPSTSASPTSSYLEGN</sequence>
<feature type="compositionally biased region" description="Low complexity" evidence="5">
    <location>
        <begin position="377"/>
        <end position="422"/>
    </location>
</feature>
<proteinExistence type="inferred from homology"/>
<dbReference type="SUPFAM" id="SSF53474">
    <property type="entry name" value="alpha/beta-Hydrolases"/>
    <property type="match status" value="1"/>
</dbReference>
<evidence type="ECO:0000256" key="4">
    <source>
        <dbReference type="ARBA" id="ARBA00023157"/>
    </source>
</evidence>
<organism evidence="7 8">
    <name type="scientific">Dietzia maris</name>
    <dbReference type="NCBI Taxonomy" id="37915"/>
    <lineage>
        <taxon>Bacteria</taxon>
        <taxon>Bacillati</taxon>
        <taxon>Actinomycetota</taxon>
        <taxon>Actinomycetes</taxon>
        <taxon>Mycobacteriales</taxon>
        <taxon>Dietziaceae</taxon>
        <taxon>Dietzia</taxon>
    </lineage>
</organism>
<dbReference type="PANTHER" id="PTHR33630">
    <property type="entry name" value="CUTINASE RV1984C-RELATED-RELATED"/>
    <property type="match status" value="1"/>
</dbReference>
<comment type="similarity">
    <text evidence="1">Belongs to the cutinase family.</text>
</comment>
<keyword evidence="4" id="KW-1015">Disulfide bond</keyword>
<evidence type="ECO:0000256" key="5">
    <source>
        <dbReference type="SAM" id="MobiDB-lite"/>
    </source>
</evidence>
<dbReference type="PANTHER" id="PTHR33630:SF9">
    <property type="entry name" value="CUTINASE 4"/>
    <property type="match status" value="1"/>
</dbReference>
<feature type="signal peptide" evidence="6">
    <location>
        <begin position="1"/>
        <end position="26"/>
    </location>
</feature>
<protein>
    <recommendedName>
        <fullName evidence="9">Cutinase family protein</fullName>
    </recommendedName>
</protein>